<evidence type="ECO:0000313" key="7">
    <source>
        <dbReference type="EMBL" id="OUN02752.1"/>
    </source>
</evidence>
<dbReference type="EMBL" id="NFHB01000006">
    <property type="protein sequence ID" value="OUN02752.1"/>
    <property type="molecule type" value="Genomic_DNA"/>
</dbReference>
<feature type="transmembrane region" description="Helical" evidence="5">
    <location>
        <begin position="207"/>
        <end position="228"/>
    </location>
</feature>
<protein>
    <recommendedName>
        <fullName evidence="6">O-antigen ligase-related domain-containing protein</fullName>
    </recommendedName>
</protein>
<keyword evidence="3 5" id="KW-1133">Transmembrane helix</keyword>
<sequence length="391" mass="45291">MQKKVCFALKLFMVWAVFNVMFYAVQGDFWGYGQLFIRVSLELIIFTLLIFNYQYFTRDLLSRMIMIWIVYSSVVTAYHSDYVAKDLSESLWWPLMYILFFLVGRYPKLLKTFIHKYVPVLIVLSFVMFFFTSRTKDGELTATNFIFYISLLMSFLFFYKGKKMLILFALCAFVSMLSFKRSAFLILLCMGVLFVYYNYIKTKNSNGILKAIAGVLVALAFIGAFTYLDRSNGGFFSERIKSVSDDEGSGRVGIYEIVMWNYSKLDSSEKLFGIGFNGVMDRQWVAFSAENVVSAHNDFLEMLCDFGIIGSVLYLIIIICMLRNVVRSRHISKSFFRANVACTLIFFVMSAVSQLFLYPTYFAYIVAIWAITQSILSYERKIKDIGSYSML</sequence>
<evidence type="ECO:0000256" key="4">
    <source>
        <dbReference type="ARBA" id="ARBA00023136"/>
    </source>
</evidence>
<gene>
    <name evidence="7" type="ORF">B5G41_09435</name>
</gene>
<accession>A0A1Y3QSV7</accession>
<feature type="transmembrane region" description="Helical" evidence="5">
    <location>
        <begin position="117"/>
        <end position="134"/>
    </location>
</feature>
<feature type="transmembrane region" description="Helical" evidence="5">
    <location>
        <begin position="7"/>
        <end position="25"/>
    </location>
</feature>
<keyword evidence="4 5" id="KW-0472">Membrane</keyword>
<dbReference type="PANTHER" id="PTHR37422">
    <property type="entry name" value="TEICHURONIC ACID BIOSYNTHESIS PROTEIN TUAE"/>
    <property type="match status" value="1"/>
</dbReference>
<evidence type="ECO:0000256" key="5">
    <source>
        <dbReference type="SAM" id="Phobius"/>
    </source>
</evidence>
<dbReference type="Proteomes" id="UP000195772">
    <property type="component" value="Unassembled WGS sequence"/>
</dbReference>
<evidence type="ECO:0000256" key="2">
    <source>
        <dbReference type="ARBA" id="ARBA00022692"/>
    </source>
</evidence>
<dbReference type="InterPro" id="IPR007016">
    <property type="entry name" value="O-antigen_ligase-rel_domated"/>
</dbReference>
<dbReference type="Pfam" id="PF04932">
    <property type="entry name" value="Wzy_C"/>
    <property type="match status" value="1"/>
</dbReference>
<dbReference type="PANTHER" id="PTHR37422:SF17">
    <property type="entry name" value="O-ANTIGEN LIGASE"/>
    <property type="match status" value="1"/>
</dbReference>
<dbReference type="RefSeq" id="WP_087402582.1">
    <property type="nucleotide sequence ID" value="NZ_BAAFKZ010000038.1"/>
</dbReference>
<reference evidence="8" key="1">
    <citation type="submission" date="2017-04" db="EMBL/GenBank/DDBJ databases">
        <title>Function of individual gut microbiota members based on whole genome sequencing of pure cultures obtained from chicken caecum.</title>
        <authorList>
            <person name="Medvecky M."/>
            <person name="Cejkova D."/>
            <person name="Polansky O."/>
            <person name="Karasova D."/>
            <person name="Kubasova T."/>
            <person name="Cizek A."/>
            <person name="Rychlik I."/>
        </authorList>
    </citation>
    <scope>NUCLEOTIDE SEQUENCE [LARGE SCALE GENOMIC DNA]</scope>
    <source>
        <strain evidence="8">An90</strain>
    </source>
</reference>
<feature type="transmembrane region" description="Helical" evidence="5">
    <location>
        <begin position="60"/>
        <end position="79"/>
    </location>
</feature>
<dbReference type="InterPro" id="IPR051533">
    <property type="entry name" value="WaaL-like"/>
</dbReference>
<feature type="transmembrane region" description="Helical" evidence="5">
    <location>
        <begin position="164"/>
        <end position="179"/>
    </location>
</feature>
<keyword evidence="2 5" id="KW-0812">Transmembrane</keyword>
<feature type="transmembrane region" description="Helical" evidence="5">
    <location>
        <begin position="338"/>
        <end position="355"/>
    </location>
</feature>
<dbReference type="AlphaFoldDB" id="A0A1Y3QSV7"/>
<feature type="transmembrane region" description="Helical" evidence="5">
    <location>
        <begin position="306"/>
        <end position="326"/>
    </location>
</feature>
<feature type="transmembrane region" description="Helical" evidence="5">
    <location>
        <begin position="361"/>
        <end position="378"/>
    </location>
</feature>
<feature type="transmembrane region" description="Helical" evidence="5">
    <location>
        <begin position="91"/>
        <end position="110"/>
    </location>
</feature>
<feature type="transmembrane region" description="Helical" evidence="5">
    <location>
        <begin position="31"/>
        <end position="53"/>
    </location>
</feature>
<evidence type="ECO:0000256" key="1">
    <source>
        <dbReference type="ARBA" id="ARBA00004141"/>
    </source>
</evidence>
<evidence type="ECO:0000259" key="6">
    <source>
        <dbReference type="Pfam" id="PF04932"/>
    </source>
</evidence>
<proteinExistence type="predicted"/>
<evidence type="ECO:0000313" key="8">
    <source>
        <dbReference type="Proteomes" id="UP000195772"/>
    </source>
</evidence>
<comment type="caution">
    <text evidence="7">The sequence shown here is derived from an EMBL/GenBank/DDBJ whole genome shotgun (WGS) entry which is preliminary data.</text>
</comment>
<feature type="transmembrane region" description="Helical" evidence="5">
    <location>
        <begin position="140"/>
        <end position="159"/>
    </location>
</feature>
<comment type="subcellular location">
    <subcellularLocation>
        <location evidence="1">Membrane</location>
        <topology evidence="1">Multi-pass membrane protein</topology>
    </subcellularLocation>
</comment>
<evidence type="ECO:0000256" key="3">
    <source>
        <dbReference type="ARBA" id="ARBA00022989"/>
    </source>
</evidence>
<feature type="domain" description="O-antigen ligase-related" evidence="6">
    <location>
        <begin position="167"/>
        <end position="315"/>
    </location>
</feature>
<dbReference type="GO" id="GO:0016020">
    <property type="term" value="C:membrane"/>
    <property type="evidence" value="ECO:0007669"/>
    <property type="project" value="UniProtKB-SubCell"/>
</dbReference>
<name>A0A1Y3QSV7_9BACT</name>
<organism evidence="7 8">
    <name type="scientific">Alistipes onderdonkii</name>
    <dbReference type="NCBI Taxonomy" id="328813"/>
    <lineage>
        <taxon>Bacteria</taxon>
        <taxon>Pseudomonadati</taxon>
        <taxon>Bacteroidota</taxon>
        <taxon>Bacteroidia</taxon>
        <taxon>Bacteroidales</taxon>
        <taxon>Rikenellaceae</taxon>
        <taxon>Alistipes</taxon>
    </lineage>
</organism>
<feature type="transmembrane region" description="Helical" evidence="5">
    <location>
        <begin position="185"/>
        <end position="200"/>
    </location>
</feature>